<evidence type="ECO:0000313" key="1">
    <source>
        <dbReference type="EMBL" id="ABW74910.2"/>
    </source>
</evidence>
<sequence>MLENAIWASLIAALIVYLLPFLFSPADTQAVTVEGFEIPLEREKPARKAWEEYVFFKKDAGDAPAPDPNVGIAAREEMQLGRDYLDFSKSQFDIASARQAELDELTKKVTDQQLATQDQANAWAREDRQRYKDVFQPLQDQFIDTAKNYDSPERQEQMAAEARADVQQSARQAADANTRQMASMGINPASGRFQGITRAQDTLTALNSAGAANTARQNVRDKALALRADAINMGNGLPSQAASSAGLGLNAGNSATGNLGASNANFRANVGIVGQGYNGAMQGLQGGAGVLNQQYSTSGSIWAAQQQAAAQNSAGLMGGLGTIAGAGIMAF</sequence>
<dbReference type="RefSeq" id="YP_009173771.1">
    <property type="nucleotide sequence ID" value="NC_005262.3"/>
</dbReference>
<dbReference type="KEGG" id="vg:26066780"/>
<protein>
    <submittedName>
        <fullName evidence="1">Virion-associated phage protein</fullName>
    </submittedName>
</protein>
<proteinExistence type="predicted"/>
<keyword evidence="2" id="KW-1185">Reference proteome</keyword>
<name>A8YQQ7_9CAUD</name>
<dbReference type="EMBL" id="AY349011">
    <property type="protein sequence ID" value="ABW74910.2"/>
    <property type="molecule type" value="Genomic_DNA"/>
</dbReference>
<reference evidence="1 2" key="1">
    <citation type="journal article" date="2011" name="J. Bacteriol.">
        <title>Genomes and Characterization of Phages Bcep22 and BcepIL02, Founders of a Novel Phage Type in Burkholderia cenocepacia.</title>
        <authorList>
            <person name="Gill J.J."/>
            <person name="Summer E.J."/>
            <person name="Russell W.K."/>
            <person name="Cologna S.M."/>
            <person name="Carlile T.M."/>
            <person name="Fuller A.C."/>
            <person name="Kitsopoulos K."/>
            <person name="Mebane L.M."/>
            <person name="Parkinson B.N."/>
            <person name="Sullivan D."/>
            <person name="Carmody L.A."/>
            <person name="Gonzalez C.F."/>
            <person name="Lipuma J.J."/>
            <person name="Young R."/>
        </authorList>
    </citation>
    <scope>NUCLEOTIDE SEQUENCE [LARGE SCALE GENOMIC DNA]</scope>
</reference>
<organism evidence="1 2">
    <name type="scientific">Burkholderia phage Bcep22</name>
    <dbReference type="NCBI Taxonomy" id="2883944"/>
    <lineage>
        <taxon>Viruses</taxon>
        <taxon>Duplodnaviria</taxon>
        <taxon>Heunggongvirae</taxon>
        <taxon>Uroviricota</taxon>
        <taxon>Caudoviricetes</taxon>
        <taxon>Lessievirus</taxon>
        <taxon>Lessievirus bcep22</taxon>
    </lineage>
</organism>
<accession>A8YQQ7</accession>
<gene>
    <name evidence="1" type="ORF">Bcep22_gp70</name>
</gene>
<dbReference type="GeneID" id="26066780"/>
<dbReference type="Proteomes" id="UP000001160">
    <property type="component" value="Segment"/>
</dbReference>
<evidence type="ECO:0000313" key="2">
    <source>
        <dbReference type="Proteomes" id="UP000001160"/>
    </source>
</evidence>